<dbReference type="SMART" id="SM00046">
    <property type="entry name" value="DAGKc"/>
    <property type="match status" value="1"/>
</dbReference>
<organism evidence="6 7">
    <name type="scientific">Halorussus gelatinilyticus</name>
    <dbReference type="NCBI Taxonomy" id="2937524"/>
    <lineage>
        <taxon>Archaea</taxon>
        <taxon>Methanobacteriati</taxon>
        <taxon>Methanobacteriota</taxon>
        <taxon>Stenosarchaea group</taxon>
        <taxon>Halobacteria</taxon>
        <taxon>Halobacteriales</taxon>
        <taxon>Haladaptataceae</taxon>
        <taxon>Halorussus</taxon>
    </lineage>
</organism>
<dbReference type="EMBL" id="CP096658">
    <property type="protein sequence ID" value="UPV99009.1"/>
    <property type="molecule type" value="Genomic_DNA"/>
</dbReference>
<evidence type="ECO:0000256" key="1">
    <source>
        <dbReference type="ARBA" id="ARBA00022679"/>
    </source>
</evidence>
<dbReference type="Proteomes" id="UP000830434">
    <property type="component" value="Chromosome"/>
</dbReference>
<dbReference type="GO" id="GO:0005524">
    <property type="term" value="F:ATP binding"/>
    <property type="evidence" value="ECO:0007669"/>
    <property type="project" value="UniProtKB-KW"/>
</dbReference>
<reference evidence="6" key="1">
    <citation type="submission" date="2022-04" db="EMBL/GenBank/DDBJ databases">
        <title>Diverse halophilic archaea isolated from saline environments.</title>
        <authorList>
            <person name="Cui H.-L."/>
        </authorList>
    </citation>
    <scope>NUCLEOTIDE SEQUENCE</scope>
    <source>
        <strain evidence="6">XZYJT40</strain>
    </source>
</reference>
<dbReference type="GO" id="GO:0016301">
    <property type="term" value="F:kinase activity"/>
    <property type="evidence" value="ECO:0007669"/>
    <property type="project" value="UniProtKB-KW"/>
</dbReference>
<proteinExistence type="predicted"/>
<dbReference type="Pfam" id="PF19279">
    <property type="entry name" value="YegS_C"/>
    <property type="match status" value="1"/>
</dbReference>
<evidence type="ECO:0000256" key="4">
    <source>
        <dbReference type="ARBA" id="ARBA00022840"/>
    </source>
</evidence>
<evidence type="ECO:0000256" key="3">
    <source>
        <dbReference type="ARBA" id="ARBA00022777"/>
    </source>
</evidence>
<feature type="domain" description="DAGKc" evidence="5">
    <location>
        <begin position="2"/>
        <end position="130"/>
    </location>
</feature>
<dbReference type="Gene3D" id="3.40.50.10330">
    <property type="entry name" value="Probable inorganic polyphosphate/atp-NAD kinase, domain 1"/>
    <property type="match status" value="1"/>
</dbReference>
<evidence type="ECO:0000259" key="5">
    <source>
        <dbReference type="PROSITE" id="PS50146"/>
    </source>
</evidence>
<keyword evidence="1" id="KW-0808">Transferase</keyword>
<keyword evidence="7" id="KW-1185">Reference proteome</keyword>
<dbReference type="PANTHER" id="PTHR12358:SF54">
    <property type="entry name" value="SPHINGOSINE KINASE RELATED PROTEIN"/>
    <property type="match status" value="1"/>
</dbReference>
<dbReference type="Gene3D" id="2.60.200.40">
    <property type="match status" value="1"/>
</dbReference>
<keyword evidence="3 6" id="KW-0418">Kinase</keyword>
<evidence type="ECO:0000256" key="2">
    <source>
        <dbReference type="ARBA" id="ARBA00022741"/>
    </source>
</evidence>
<dbReference type="PANTHER" id="PTHR12358">
    <property type="entry name" value="SPHINGOSINE KINASE"/>
    <property type="match status" value="1"/>
</dbReference>
<evidence type="ECO:0000313" key="6">
    <source>
        <dbReference type="EMBL" id="UPV99009.1"/>
    </source>
</evidence>
<dbReference type="InterPro" id="IPR045540">
    <property type="entry name" value="YegS/DAGK_C"/>
</dbReference>
<name>A0A8U0ID80_9EURY</name>
<dbReference type="RefSeq" id="WP_248653513.1">
    <property type="nucleotide sequence ID" value="NZ_CP096658.1"/>
</dbReference>
<dbReference type="GeneID" id="72190344"/>
<dbReference type="AlphaFoldDB" id="A0A8U0ID80"/>
<dbReference type="InterPro" id="IPR016064">
    <property type="entry name" value="NAD/diacylglycerol_kinase_sf"/>
</dbReference>
<dbReference type="PROSITE" id="PS50146">
    <property type="entry name" value="DAGK"/>
    <property type="match status" value="1"/>
</dbReference>
<dbReference type="InterPro" id="IPR050187">
    <property type="entry name" value="Lipid_Phosphate_FormReg"/>
</dbReference>
<dbReference type="KEGG" id="haxz:M0R88_10775"/>
<gene>
    <name evidence="6" type="ORF">M0R88_10775</name>
</gene>
<dbReference type="SUPFAM" id="SSF111331">
    <property type="entry name" value="NAD kinase/diacylglycerol kinase-like"/>
    <property type="match status" value="1"/>
</dbReference>
<keyword evidence="4" id="KW-0067">ATP-binding</keyword>
<protein>
    <submittedName>
        <fullName evidence="6">Diacylglycerol kinase family lipid kinase</fullName>
    </submittedName>
</protein>
<dbReference type="InterPro" id="IPR017438">
    <property type="entry name" value="ATP-NAD_kinase_N"/>
</dbReference>
<accession>A0A8U0ID80</accession>
<evidence type="ECO:0000313" key="7">
    <source>
        <dbReference type="Proteomes" id="UP000830434"/>
    </source>
</evidence>
<dbReference type="Pfam" id="PF00781">
    <property type="entry name" value="DAGK_cat"/>
    <property type="match status" value="1"/>
</dbReference>
<sequence length="303" mass="32370">MTRETDRRLVLNPTSGGGTHVERVRDLADEYGFPIVETEYAGHGTDLAEAAAADGVETLAVCGGDGTLHEVVQGLVTADALDSVTLCVIPAGTENFFARDLGIRDLATGFEVAAEGETRRLDLGVAGDEPFVLSAIAGLPADASAAATHDRKNSLGPVAFVVAGIEEALDFDGLRVEIDAVDDDGTEREWVGEAEAILVGNARKFAEEGGQADAEDGLLEVTIIETLPARDALVEYVEQRVFQWETDHVTELHARRLDFESLDGEPVTFSLDGEIREFEEVTLDTRPGALGVKVGDDYESNPE</sequence>
<keyword evidence="2" id="KW-0547">Nucleotide-binding</keyword>
<dbReference type="InterPro" id="IPR001206">
    <property type="entry name" value="Diacylglycerol_kinase_cat_dom"/>
</dbReference>